<keyword evidence="2" id="KW-1185">Reference proteome</keyword>
<dbReference type="EMBL" id="CP035485">
    <property type="protein sequence ID" value="QDI92493.1"/>
    <property type="molecule type" value="Genomic_DNA"/>
</dbReference>
<name>A0A514LL17_9BACI</name>
<dbReference type="AlphaFoldDB" id="A0A514LL17"/>
<reference evidence="2" key="1">
    <citation type="submission" date="2019-01" db="EMBL/GenBank/DDBJ databases">
        <title>Genomic analysis of Salicibibacter sp. NKC3-5.</title>
        <authorList>
            <person name="Oh Y.J."/>
        </authorList>
    </citation>
    <scope>NUCLEOTIDE SEQUENCE [LARGE SCALE GENOMIC DNA]</scope>
    <source>
        <strain evidence="2">NKC3-5</strain>
    </source>
</reference>
<dbReference type="Proteomes" id="UP000319756">
    <property type="component" value="Chromosome"/>
</dbReference>
<accession>A0A514LL17</accession>
<organism evidence="1 2">
    <name type="scientific">Salicibibacter halophilus</name>
    <dbReference type="NCBI Taxonomy" id="2502791"/>
    <lineage>
        <taxon>Bacteria</taxon>
        <taxon>Bacillati</taxon>
        <taxon>Bacillota</taxon>
        <taxon>Bacilli</taxon>
        <taxon>Bacillales</taxon>
        <taxon>Bacillaceae</taxon>
        <taxon>Salicibibacter</taxon>
    </lineage>
</organism>
<dbReference type="KEGG" id="sale:EPH95_15920"/>
<dbReference type="RefSeq" id="WP_142090998.1">
    <property type="nucleotide sequence ID" value="NZ_CP035485.1"/>
</dbReference>
<gene>
    <name evidence="1" type="ORF">EPH95_15920</name>
</gene>
<sequence length="107" mass="12405">MGSKEMVYHENVIVLENKPYLERMLGPAEKRFSGNLTEKIVEQMIEQVKDGQYQVGEHFSVTILDVDEEDQQEKDIGVTFTRMELEDEDEDGKFDTIAAPVYIRALY</sequence>
<evidence type="ECO:0000313" key="2">
    <source>
        <dbReference type="Proteomes" id="UP000319756"/>
    </source>
</evidence>
<evidence type="ECO:0000313" key="1">
    <source>
        <dbReference type="EMBL" id="QDI92493.1"/>
    </source>
</evidence>
<protein>
    <submittedName>
        <fullName evidence="1">Uncharacterized protein</fullName>
    </submittedName>
</protein>
<proteinExistence type="predicted"/>